<protein>
    <recommendedName>
        <fullName evidence="1">TfuA-like core domain-containing protein</fullName>
    </recommendedName>
</protein>
<gene>
    <name evidence="2" type="ORF">Thiowin_01460</name>
</gene>
<feature type="domain" description="TfuA-like core" evidence="1">
    <location>
        <begin position="49"/>
        <end position="166"/>
    </location>
</feature>
<name>A0ABZ0S7N3_9GAMM</name>
<accession>A0ABZ0S7N3</accession>
<evidence type="ECO:0000313" key="2">
    <source>
        <dbReference type="EMBL" id="WPL16504.1"/>
    </source>
</evidence>
<evidence type="ECO:0000313" key="3">
    <source>
        <dbReference type="Proteomes" id="UP001432180"/>
    </source>
</evidence>
<dbReference type="InterPro" id="IPR012924">
    <property type="entry name" value="TfuA_core"/>
</dbReference>
<dbReference type="RefSeq" id="WP_328987048.1">
    <property type="nucleotide sequence ID" value="NZ_CP121472.1"/>
</dbReference>
<dbReference type="Proteomes" id="UP001432180">
    <property type="component" value="Chromosome"/>
</dbReference>
<keyword evidence="3" id="KW-1185">Reference proteome</keyword>
<sequence>MDRTVVFLGPSLARASAEAILAADYQPPARRGDIYRAVRAGTRCIVLIDGEFHGSPSVWPREILDALDAGVPVYGASSMGALRAAELHPFGMLGVGRIFHWYREGIIEADDEVALIHGPAELGWPALSEPLVNVRATLEDAGPVFTPAETERVLATARGLYFPERTRAALLASLMATGADATLGARLNEHWVDQKRLDAEQALLTVAAGVADPPGLARKPHPDWARARLAFELGLDSSSALSAEQVARAHGLDPSRLPEFFRILSARFFEQRAAAEGDADLAAWIRRQGIRRAGLDERALRDWVIAAGPPHFGYASWHFETALDLHLRGISP</sequence>
<dbReference type="Pfam" id="PF07812">
    <property type="entry name" value="TfuA"/>
    <property type="match status" value="1"/>
</dbReference>
<proteinExistence type="predicted"/>
<organism evidence="2 3">
    <name type="scientific">Thiorhodovibrio winogradskyi</name>
    <dbReference type="NCBI Taxonomy" id="77007"/>
    <lineage>
        <taxon>Bacteria</taxon>
        <taxon>Pseudomonadati</taxon>
        <taxon>Pseudomonadota</taxon>
        <taxon>Gammaproteobacteria</taxon>
        <taxon>Chromatiales</taxon>
        <taxon>Chromatiaceae</taxon>
        <taxon>Thiorhodovibrio</taxon>
    </lineage>
</organism>
<reference evidence="2 3" key="1">
    <citation type="journal article" date="2023" name="Microorganisms">
        <title>Thiorhodovibrio frisius and Trv. litoralis spp. nov., Two Novel Members from a Clade of Fastidious Purple Sulfur Bacteria That Exhibit Unique Red-Shifted Light-Harvesting Capabilities.</title>
        <authorList>
            <person name="Methner A."/>
            <person name="Kuzyk S.B."/>
            <person name="Petersen J."/>
            <person name="Bauer S."/>
            <person name="Brinkmann H."/>
            <person name="Sichau K."/>
            <person name="Wanner G."/>
            <person name="Wolf J."/>
            <person name="Neumann-Schaal M."/>
            <person name="Henke P."/>
            <person name="Tank M."/>
            <person name="Sproer C."/>
            <person name="Bunk B."/>
            <person name="Overmann J."/>
        </authorList>
    </citation>
    <scope>NUCLEOTIDE SEQUENCE [LARGE SCALE GENOMIC DNA]</scope>
    <source>
        <strain evidence="2 3">DSM 6702</strain>
    </source>
</reference>
<evidence type="ECO:0000259" key="1">
    <source>
        <dbReference type="Pfam" id="PF07812"/>
    </source>
</evidence>
<dbReference type="EMBL" id="CP121472">
    <property type="protein sequence ID" value="WPL16504.1"/>
    <property type="molecule type" value="Genomic_DNA"/>
</dbReference>